<gene>
    <name evidence="1" type="ORF">NC653_024809</name>
</gene>
<organism evidence="1 2">
    <name type="scientific">Populus alba x Populus x berolinensis</name>
    <dbReference type="NCBI Taxonomy" id="444605"/>
    <lineage>
        <taxon>Eukaryota</taxon>
        <taxon>Viridiplantae</taxon>
        <taxon>Streptophyta</taxon>
        <taxon>Embryophyta</taxon>
        <taxon>Tracheophyta</taxon>
        <taxon>Spermatophyta</taxon>
        <taxon>Magnoliopsida</taxon>
        <taxon>eudicotyledons</taxon>
        <taxon>Gunneridae</taxon>
        <taxon>Pentapetalae</taxon>
        <taxon>rosids</taxon>
        <taxon>fabids</taxon>
        <taxon>Malpighiales</taxon>
        <taxon>Salicaceae</taxon>
        <taxon>Saliceae</taxon>
        <taxon>Populus</taxon>
    </lineage>
</organism>
<evidence type="ECO:0000313" key="2">
    <source>
        <dbReference type="Proteomes" id="UP001164929"/>
    </source>
</evidence>
<dbReference type="AlphaFoldDB" id="A0AAD6MAA4"/>
<keyword evidence="2" id="KW-1185">Reference proteome</keyword>
<protein>
    <submittedName>
        <fullName evidence="1">Uncharacterized protein</fullName>
    </submittedName>
</protein>
<dbReference type="EMBL" id="JAQIZT010000010">
    <property type="protein sequence ID" value="KAJ6981526.1"/>
    <property type="molecule type" value="Genomic_DNA"/>
</dbReference>
<sequence length="39" mass="5000">MWEELQIPMDKLFAARYYERKLQQGRRRYDHQVAWTAWK</sequence>
<reference evidence="1" key="1">
    <citation type="journal article" date="2023" name="Mol. Ecol. Resour.">
        <title>Chromosome-level genome assembly of a triploid poplar Populus alba 'Berolinensis'.</title>
        <authorList>
            <person name="Chen S."/>
            <person name="Yu Y."/>
            <person name="Wang X."/>
            <person name="Wang S."/>
            <person name="Zhang T."/>
            <person name="Zhou Y."/>
            <person name="He R."/>
            <person name="Meng N."/>
            <person name="Wang Y."/>
            <person name="Liu W."/>
            <person name="Liu Z."/>
            <person name="Liu J."/>
            <person name="Guo Q."/>
            <person name="Huang H."/>
            <person name="Sederoff R.R."/>
            <person name="Wang G."/>
            <person name="Qu G."/>
            <person name="Chen S."/>
        </authorList>
    </citation>
    <scope>NUCLEOTIDE SEQUENCE</scope>
    <source>
        <strain evidence="1">SC-2020</strain>
    </source>
</reference>
<accession>A0AAD6MAA4</accession>
<dbReference type="Proteomes" id="UP001164929">
    <property type="component" value="Chromosome 10"/>
</dbReference>
<evidence type="ECO:0000313" key="1">
    <source>
        <dbReference type="EMBL" id="KAJ6981526.1"/>
    </source>
</evidence>
<name>A0AAD6MAA4_9ROSI</name>
<comment type="caution">
    <text evidence="1">The sequence shown here is derived from an EMBL/GenBank/DDBJ whole genome shotgun (WGS) entry which is preliminary data.</text>
</comment>
<proteinExistence type="predicted"/>